<dbReference type="Gene3D" id="1.20.58.320">
    <property type="entry name" value="TPR-like"/>
    <property type="match status" value="1"/>
</dbReference>
<evidence type="ECO:0000313" key="2">
    <source>
        <dbReference type="Proteomes" id="UP001164748"/>
    </source>
</evidence>
<dbReference type="Gene3D" id="1.25.40.10">
    <property type="entry name" value="Tetratricopeptide repeat domain"/>
    <property type="match status" value="1"/>
</dbReference>
<dbReference type="InterPro" id="IPR010323">
    <property type="entry name" value="DUF924"/>
</dbReference>
<reference evidence="1" key="1">
    <citation type="submission" date="2022-09" db="EMBL/GenBank/DDBJ databases">
        <authorList>
            <person name="Li Z.-J."/>
        </authorList>
    </citation>
    <scope>NUCLEOTIDE SEQUENCE</scope>
    <source>
        <strain evidence="1">TGB11</strain>
    </source>
</reference>
<dbReference type="Proteomes" id="UP001164748">
    <property type="component" value="Chromosome"/>
</dbReference>
<dbReference type="InterPro" id="IPR011990">
    <property type="entry name" value="TPR-like_helical_dom_sf"/>
</dbReference>
<dbReference type="SUPFAM" id="SSF48452">
    <property type="entry name" value="TPR-like"/>
    <property type="match status" value="1"/>
</dbReference>
<organism evidence="1 2">
    <name type="scientific">Salinivibrio kushneri</name>
    <dbReference type="NCBI Taxonomy" id="1908198"/>
    <lineage>
        <taxon>Bacteria</taxon>
        <taxon>Pseudomonadati</taxon>
        <taxon>Pseudomonadota</taxon>
        <taxon>Gammaproteobacteria</taxon>
        <taxon>Vibrionales</taxon>
        <taxon>Vibrionaceae</taxon>
        <taxon>Salinivibrio</taxon>
    </lineage>
</organism>
<dbReference type="AlphaFoldDB" id="A0AA47KMT6"/>
<dbReference type="Pfam" id="PF06041">
    <property type="entry name" value="DUF924"/>
    <property type="match status" value="1"/>
</dbReference>
<sequence length="201" mass="23005">MHYQDVLAFWFGGERSEWVPSSALQARWFGGSPDVDEAIRERFQSWVSAAGAGALNDWAQTAEGRLALIILLDQFPRNLYRGLAAAYRYDALALALCKAGLAKGDDQALTPLQRVFFYLPLEHAEEEAEQEEALFRFDQLRQKVSGEATAWYEQCFDYARQHYDIITTFGRFPHRNAVMGRLSTPEERLWLSETDQRFGQG</sequence>
<proteinExistence type="predicted"/>
<gene>
    <name evidence="1" type="ORF">N8M53_04655</name>
</gene>
<protein>
    <submittedName>
        <fullName evidence="1">DUF924 domain-containing protein</fullName>
    </submittedName>
</protein>
<accession>A0AA47KMT6</accession>
<name>A0AA47KMT6_9GAMM</name>
<dbReference type="EMBL" id="CP114588">
    <property type="protein sequence ID" value="WBA09492.1"/>
    <property type="molecule type" value="Genomic_DNA"/>
</dbReference>
<evidence type="ECO:0000313" key="1">
    <source>
        <dbReference type="EMBL" id="WBA09492.1"/>
    </source>
</evidence>
<dbReference type="RefSeq" id="WP_269579647.1">
    <property type="nucleotide sequence ID" value="NZ_CP114588.1"/>
</dbReference>